<dbReference type="EMBL" id="MT141248">
    <property type="protein sequence ID" value="QJA56989.1"/>
    <property type="molecule type" value="Genomic_DNA"/>
</dbReference>
<protein>
    <submittedName>
        <fullName evidence="1">Uncharacterized protein</fullName>
    </submittedName>
</protein>
<organism evidence="1">
    <name type="scientific">viral metagenome</name>
    <dbReference type="NCBI Taxonomy" id="1070528"/>
    <lineage>
        <taxon>unclassified sequences</taxon>
        <taxon>metagenomes</taxon>
        <taxon>organismal metagenomes</taxon>
    </lineage>
</organism>
<sequence length="146" mass="15739">MGIIGLKENINVNRNVDNKVYDLTSVAFAATDPDTKTLSRSPGTGKVWYVSKIKAWTSEKPSDNTAAGSKVDIDLYINGITKKIAKSYSSEQIGATYRTCGIAIDCEAVFGQRLKITDTTNGVYISATKTGASTPTLYLEVEGTEE</sequence>
<proteinExistence type="predicted"/>
<accession>A0A6M3IHQ7</accession>
<name>A0A6M3IHQ7_9ZZZZ</name>
<gene>
    <name evidence="1" type="ORF">MM415B01747_0016</name>
</gene>
<reference evidence="1" key="1">
    <citation type="submission" date="2020-03" db="EMBL/GenBank/DDBJ databases">
        <title>The deep terrestrial virosphere.</title>
        <authorList>
            <person name="Holmfeldt K."/>
            <person name="Nilsson E."/>
            <person name="Simone D."/>
            <person name="Lopez-Fernandez M."/>
            <person name="Wu X."/>
            <person name="de Brujin I."/>
            <person name="Lundin D."/>
            <person name="Andersson A."/>
            <person name="Bertilsson S."/>
            <person name="Dopson M."/>
        </authorList>
    </citation>
    <scope>NUCLEOTIDE SEQUENCE</scope>
    <source>
        <strain evidence="1">MM415B01747</strain>
    </source>
</reference>
<dbReference type="AlphaFoldDB" id="A0A6M3IHQ7"/>
<evidence type="ECO:0000313" key="1">
    <source>
        <dbReference type="EMBL" id="QJA56989.1"/>
    </source>
</evidence>